<dbReference type="GO" id="GO:0016020">
    <property type="term" value="C:membrane"/>
    <property type="evidence" value="ECO:0007669"/>
    <property type="project" value="TreeGrafter"/>
</dbReference>
<accession>A0AAV5VR50</accession>
<comment type="caution">
    <text evidence="3">The sequence shown here is derived from an EMBL/GenBank/DDBJ whole genome shotgun (WGS) entry which is preliminary data.</text>
</comment>
<keyword evidence="1" id="KW-1133">Transmembrane helix</keyword>
<dbReference type="PANTHER" id="PTHR23028:SF53">
    <property type="entry name" value="ACYL_TRANSF_3 DOMAIN-CONTAINING PROTEIN"/>
    <property type="match status" value="1"/>
</dbReference>
<dbReference type="Proteomes" id="UP001432322">
    <property type="component" value="Unassembled WGS sequence"/>
</dbReference>
<protein>
    <recommendedName>
        <fullName evidence="2">Acyltransferase 3 domain-containing protein</fullName>
    </recommendedName>
</protein>
<dbReference type="GO" id="GO:0000271">
    <property type="term" value="P:polysaccharide biosynthetic process"/>
    <property type="evidence" value="ECO:0007669"/>
    <property type="project" value="TreeGrafter"/>
</dbReference>
<feature type="transmembrane region" description="Helical" evidence="1">
    <location>
        <begin position="6"/>
        <end position="23"/>
    </location>
</feature>
<evidence type="ECO:0000256" key="1">
    <source>
        <dbReference type="SAM" id="Phobius"/>
    </source>
</evidence>
<organism evidence="3 4">
    <name type="scientific">Pristionchus fissidentatus</name>
    <dbReference type="NCBI Taxonomy" id="1538716"/>
    <lineage>
        <taxon>Eukaryota</taxon>
        <taxon>Metazoa</taxon>
        <taxon>Ecdysozoa</taxon>
        <taxon>Nematoda</taxon>
        <taxon>Chromadorea</taxon>
        <taxon>Rhabditida</taxon>
        <taxon>Rhabditina</taxon>
        <taxon>Diplogasteromorpha</taxon>
        <taxon>Diplogasteroidea</taxon>
        <taxon>Neodiplogasteridae</taxon>
        <taxon>Pristionchus</taxon>
    </lineage>
</organism>
<sequence>SVDFGSLRVITCALTAAVIVAASCSEGNKLLSMRWLVYIGDISYVLYLVHWPIIVFEHTISVTKVLYTPDIIIVLIISLALAVLMHHLVEKPLLARKFE</sequence>
<dbReference type="InterPro" id="IPR050879">
    <property type="entry name" value="Acyltransferase_3"/>
</dbReference>
<feature type="transmembrane region" description="Helical" evidence="1">
    <location>
        <begin position="35"/>
        <end position="54"/>
    </location>
</feature>
<feature type="transmembrane region" description="Helical" evidence="1">
    <location>
        <begin position="66"/>
        <end position="89"/>
    </location>
</feature>
<keyword evidence="1" id="KW-0472">Membrane</keyword>
<evidence type="ECO:0000313" key="4">
    <source>
        <dbReference type="Proteomes" id="UP001432322"/>
    </source>
</evidence>
<evidence type="ECO:0000259" key="2">
    <source>
        <dbReference type="Pfam" id="PF01757"/>
    </source>
</evidence>
<feature type="domain" description="Acyltransferase 3" evidence="2">
    <location>
        <begin position="9"/>
        <end position="86"/>
    </location>
</feature>
<dbReference type="InterPro" id="IPR002656">
    <property type="entry name" value="Acyl_transf_3_dom"/>
</dbReference>
<feature type="non-terminal residue" evidence="3">
    <location>
        <position position="1"/>
    </location>
</feature>
<gene>
    <name evidence="3" type="ORF">PFISCL1PPCAC_13208</name>
</gene>
<proteinExistence type="predicted"/>
<keyword evidence="1" id="KW-0812">Transmembrane</keyword>
<reference evidence="3" key="1">
    <citation type="submission" date="2023-10" db="EMBL/GenBank/DDBJ databases">
        <title>Genome assembly of Pristionchus species.</title>
        <authorList>
            <person name="Yoshida K."/>
            <person name="Sommer R.J."/>
        </authorList>
    </citation>
    <scope>NUCLEOTIDE SEQUENCE</scope>
    <source>
        <strain evidence="3">RS5133</strain>
    </source>
</reference>
<name>A0AAV5VR50_9BILA</name>
<keyword evidence="4" id="KW-1185">Reference proteome</keyword>
<feature type="non-terminal residue" evidence="3">
    <location>
        <position position="99"/>
    </location>
</feature>
<dbReference type="PANTHER" id="PTHR23028">
    <property type="entry name" value="ACETYLTRANSFERASE"/>
    <property type="match status" value="1"/>
</dbReference>
<dbReference type="Pfam" id="PF01757">
    <property type="entry name" value="Acyl_transf_3"/>
    <property type="match status" value="1"/>
</dbReference>
<evidence type="ECO:0000313" key="3">
    <source>
        <dbReference type="EMBL" id="GMT21911.1"/>
    </source>
</evidence>
<dbReference type="EMBL" id="BTSY01000004">
    <property type="protein sequence ID" value="GMT21911.1"/>
    <property type="molecule type" value="Genomic_DNA"/>
</dbReference>
<dbReference type="AlphaFoldDB" id="A0AAV5VR50"/>
<dbReference type="GO" id="GO:0016747">
    <property type="term" value="F:acyltransferase activity, transferring groups other than amino-acyl groups"/>
    <property type="evidence" value="ECO:0007669"/>
    <property type="project" value="InterPro"/>
</dbReference>